<dbReference type="Pfam" id="PF02037">
    <property type="entry name" value="SAP"/>
    <property type="match status" value="1"/>
</dbReference>
<feature type="compositionally biased region" description="Low complexity" evidence="1">
    <location>
        <begin position="87"/>
        <end position="99"/>
    </location>
</feature>
<evidence type="ECO:0000259" key="2">
    <source>
        <dbReference type="PROSITE" id="PS50800"/>
    </source>
</evidence>
<accession>B8BZ89</accession>
<dbReference type="AlphaFoldDB" id="B8BZ89"/>
<dbReference type="PANTHER" id="PTHR35458:SF8">
    <property type="entry name" value="SLR0650 PROTEIN"/>
    <property type="match status" value="1"/>
</dbReference>
<dbReference type="eggNOG" id="ENOG502RZHJ">
    <property type="taxonomic scope" value="Eukaryota"/>
</dbReference>
<dbReference type="GO" id="GO:0004540">
    <property type="term" value="F:RNA nuclease activity"/>
    <property type="evidence" value="ECO:0007669"/>
    <property type="project" value="InterPro"/>
</dbReference>
<dbReference type="InterPro" id="IPR047140">
    <property type="entry name" value="LabA"/>
</dbReference>
<sequence>MQYAQHTLGRSVLQLQARRRTGSKSLLDDLDVDITDDGEEGDDLQTDIKGDGDVIADEYIGKFISEAMKEDETAKRAPPSKSKRDATPQQSAPQSSTPSSDDKDSILRETKQMMEQQQQQIDLLMKLVQGRQQLPSIDNASSTPPQKVAKAQPKSINVAPLKAMLFIDGTWLYYSLHARNANRCPIVPRFGQGWQSNYKVDWLALPRLICEQIDKQRNSQTSFKGSDRPLEISRVMVFTSAKKETDPNSIRMRMFREMSNANYDVHMMETVGQGEKCVDIQLAVEMLHYATVPNAYDVAILLTGDKDFVPALVRTRQKGKQVVICSMKTGCNRVLYESPHIRDYNVVWLEDCLDELIVPIPEEERSRRDRGGYASVFTMMRIIRDFVESAPEDFVSSRDIGKYLKSVEIADSNMLEELKQSHGGLRTFLMERARNLFDVQFPPAGVNHGRDDHSFWVSVKGDSDDTLVSEFKRTQFFTKEEKEFLEDYKRDKFVTKDSYSHTTMADLDYLDLEESETDSTNDNDSPPVIDYSDLTVASLKDMCRDRNLPVSGKKDALIQRLEEDRELELSIIKRQRQDARDATTKIPRNKIMPSTRGVAPHVISRRPGPKPSSPMMDGNVYASALPQMKIESTRNSRNARTSNDVSIDSVVTDHLERTVEEYLKASGGVAGSRDIGRYLAANSDSRKSNVSALTELKETYGSLVAFLRSRKESFQVEDDVTTENGFLVKLLKPRR</sequence>
<organism evidence="3 4">
    <name type="scientific">Thalassiosira pseudonana</name>
    <name type="common">Marine diatom</name>
    <name type="synonym">Cyclotella nana</name>
    <dbReference type="NCBI Taxonomy" id="35128"/>
    <lineage>
        <taxon>Eukaryota</taxon>
        <taxon>Sar</taxon>
        <taxon>Stramenopiles</taxon>
        <taxon>Ochrophyta</taxon>
        <taxon>Bacillariophyta</taxon>
        <taxon>Coscinodiscophyceae</taxon>
        <taxon>Thalassiosirophycidae</taxon>
        <taxon>Thalassiosirales</taxon>
        <taxon>Thalassiosiraceae</taxon>
        <taxon>Thalassiosira</taxon>
    </lineage>
</organism>
<dbReference type="SUPFAM" id="SSF68906">
    <property type="entry name" value="SAP domain"/>
    <property type="match status" value="1"/>
</dbReference>
<feature type="domain" description="SAP" evidence="2">
    <location>
        <begin position="531"/>
        <end position="565"/>
    </location>
</feature>
<reference evidence="3 4" key="2">
    <citation type="journal article" date="2008" name="Nature">
        <title>The Phaeodactylum genome reveals the evolutionary history of diatom genomes.</title>
        <authorList>
            <person name="Bowler C."/>
            <person name="Allen A.E."/>
            <person name="Badger J.H."/>
            <person name="Grimwood J."/>
            <person name="Jabbari K."/>
            <person name="Kuo A."/>
            <person name="Maheswari U."/>
            <person name="Martens C."/>
            <person name="Maumus F."/>
            <person name="Otillar R.P."/>
            <person name="Rayko E."/>
            <person name="Salamov A."/>
            <person name="Vandepoele K."/>
            <person name="Beszteri B."/>
            <person name="Gruber A."/>
            <person name="Heijde M."/>
            <person name="Katinka M."/>
            <person name="Mock T."/>
            <person name="Valentin K."/>
            <person name="Verret F."/>
            <person name="Berges J.A."/>
            <person name="Brownlee C."/>
            <person name="Cadoret J.P."/>
            <person name="Chiovitti A."/>
            <person name="Choi C.J."/>
            <person name="Coesel S."/>
            <person name="De Martino A."/>
            <person name="Detter J.C."/>
            <person name="Durkin C."/>
            <person name="Falciatore A."/>
            <person name="Fournet J."/>
            <person name="Haruta M."/>
            <person name="Huysman M.J."/>
            <person name="Jenkins B.D."/>
            <person name="Jiroutova K."/>
            <person name="Jorgensen R.E."/>
            <person name="Joubert Y."/>
            <person name="Kaplan A."/>
            <person name="Kroger N."/>
            <person name="Kroth P.G."/>
            <person name="La Roche J."/>
            <person name="Lindquist E."/>
            <person name="Lommer M."/>
            <person name="Martin-Jezequel V."/>
            <person name="Lopez P.J."/>
            <person name="Lucas S."/>
            <person name="Mangogna M."/>
            <person name="McGinnis K."/>
            <person name="Medlin L.K."/>
            <person name="Montsant A."/>
            <person name="Oudot-Le Secq M.P."/>
            <person name="Napoli C."/>
            <person name="Obornik M."/>
            <person name="Parker M.S."/>
            <person name="Petit J.L."/>
            <person name="Porcel B.M."/>
            <person name="Poulsen N."/>
            <person name="Robison M."/>
            <person name="Rychlewski L."/>
            <person name="Rynearson T.A."/>
            <person name="Schmutz J."/>
            <person name="Shapiro H."/>
            <person name="Siaut M."/>
            <person name="Stanley M."/>
            <person name="Sussman M.R."/>
            <person name="Taylor A.R."/>
            <person name="Vardi A."/>
            <person name="von Dassow P."/>
            <person name="Vyverman W."/>
            <person name="Willis A."/>
            <person name="Wyrwicz L.S."/>
            <person name="Rokhsar D.S."/>
            <person name="Weissenbach J."/>
            <person name="Armbrust E.V."/>
            <person name="Green B.R."/>
            <person name="Van de Peer Y."/>
            <person name="Grigoriev I.V."/>
        </authorList>
    </citation>
    <scope>NUCLEOTIDE SEQUENCE [LARGE SCALE GENOMIC DNA]</scope>
    <source>
        <strain evidence="3 4">CCMP1335</strain>
    </source>
</reference>
<protein>
    <recommendedName>
        <fullName evidence="2">SAP domain-containing protein</fullName>
    </recommendedName>
</protein>
<dbReference type="EMBL" id="CM000641">
    <property type="protein sequence ID" value="EED93307.1"/>
    <property type="molecule type" value="Genomic_DNA"/>
</dbReference>
<dbReference type="KEGG" id="tps:THAPSDRAFT_4424"/>
<dbReference type="Gene3D" id="1.10.720.30">
    <property type="entry name" value="SAP domain"/>
    <property type="match status" value="1"/>
</dbReference>
<dbReference type="PROSITE" id="PS50800">
    <property type="entry name" value="SAP"/>
    <property type="match status" value="1"/>
</dbReference>
<dbReference type="Pfam" id="PF01936">
    <property type="entry name" value="NYN"/>
    <property type="match status" value="1"/>
</dbReference>
<dbReference type="Proteomes" id="UP000001449">
    <property type="component" value="Chromosome 4"/>
</dbReference>
<dbReference type="GeneID" id="7447938"/>
<dbReference type="OMA" id="RMFREMS"/>
<dbReference type="SMART" id="SM00513">
    <property type="entry name" value="SAP"/>
    <property type="match status" value="1"/>
</dbReference>
<dbReference type="PANTHER" id="PTHR35458">
    <property type="entry name" value="SLR0755 PROTEIN"/>
    <property type="match status" value="1"/>
</dbReference>
<evidence type="ECO:0000313" key="4">
    <source>
        <dbReference type="Proteomes" id="UP000001449"/>
    </source>
</evidence>
<feature type="region of interest" description="Disordered" evidence="1">
    <location>
        <begin position="66"/>
        <end position="104"/>
    </location>
</feature>
<dbReference type="Gene3D" id="3.40.50.1010">
    <property type="entry name" value="5'-nuclease"/>
    <property type="match status" value="1"/>
</dbReference>
<dbReference type="InterPro" id="IPR021139">
    <property type="entry name" value="NYN"/>
</dbReference>
<dbReference type="PaxDb" id="35128-Thaps4424"/>
<gene>
    <name evidence="3" type="ORF">THAPSDRAFT_4424</name>
</gene>
<reference evidence="3 4" key="1">
    <citation type="journal article" date="2004" name="Science">
        <title>The genome of the diatom Thalassiosira pseudonana: ecology, evolution, and metabolism.</title>
        <authorList>
            <person name="Armbrust E.V."/>
            <person name="Berges J.A."/>
            <person name="Bowler C."/>
            <person name="Green B.R."/>
            <person name="Martinez D."/>
            <person name="Putnam N.H."/>
            <person name="Zhou S."/>
            <person name="Allen A.E."/>
            <person name="Apt K.E."/>
            <person name="Bechner M."/>
            <person name="Brzezinski M.A."/>
            <person name="Chaal B.K."/>
            <person name="Chiovitti A."/>
            <person name="Davis A.K."/>
            <person name="Demarest M.S."/>
            <person name="Detter J.C."/>
            <person name="Glavina T."/>
            <person name="Goodstein D."/>
            <person name="Hadi M.Z."/>
            <person name="Hellsten U."/>
            <person name="Hildebrand M."/>
            <person name="Jenkins B.D."/>
            <person name="Jurka J."/>
            <person name="Kapitonov V.V."/>
            <person name="Kroger N."/>
            <person name="Lau W.W."/>
            <person name="Lane T.W."/>
            <person name="Larimer F.W."/>
            <person name="Lippmeier J.C."/>
            <person name="Lucas S."/>
            <person name="Medina M."/>
            <person name="Montsant A."/>
            <person name="Obornik M."/>
            <person name="Parker M.S."/>
            <person name="Palenik B."/>
            <person name="Pazour G.J."/>
            <person name="Richardson P.M."/>
            <person name="Rynearson T.A."/>
            <person name="Saito M.A."/>
            <person name="Schwartz D.C."/>
            <person name="Thamatrakoln K."/>
            <person name="Valentin K."/>
            <person name="Vardi A."/>
            <person name="Wilkerson F.P."/>
            <person name="Rokhsar D.S."/>
        </authorList>
    </citation>
    <scope>NUCLEOTIDE SEQUENCE [LARGE SCALE GENOMIC DNA]</scope>
    <source>
        <strain evidence="3 4">CCMP1335</strain>
    </source>
</reference>
<dbReference type="HOGENOM" id="CLU_377456_0_0_1"/>
<dbReference type="InterPro" id="IPR003034">
    <property type="entry name" value="SAP_dom"/>
</dbReference>
<dbReference type="CDD" id="cd18722">
    <property type="entry name" value="PIN_NicB-like"/>
    <property type="match status" value="1"/>
</dbReference>
<dbReference type="RefSeq" id="XP_002289770.1">
    <property type="nucleotide sequence ID" value="XM_002289734.1"/>
</dbReference>
<keyword evidence="4" id="KW-1185">Reference proteome</keyword>
<dbReference type="InParanoid" id="B8BZ89"/>
<evidence type="ECO:0000313" key="3">
    <source>
        <dbReference type="EMBL" id="EED93307.1"/>
    </source>
</evidence>
<name>B8BZ89_THAPS</name>
<evidence type="ECO:0000256" key="1">
    <source>
        <dbReference type="SAM" id="MobiDB-lite"/>
    </source>
</evidence>
<proteinExistence type="predicted"/>
<dbReference type="InterPro" id="IPR036361">
    <property type="entry name" value="SAP_dom_sf"/>
</dbReference>